<name>A0ABN7YJ65_9BURK</name>
<dbReference type="InterPro" id="IPR006842">
    <property type="entry name" value="Transposase_31"/>
</dbReference>
<dbReference type="PANTHER" id="PTHR34611">
    <property type="match status" value="1"/>
</dbReference>
<sequence>MTNECDASYKLLFSTPEFVRALIRGFVPHPWVQSLNYGTLEKVACHYVTDDLRQRASDVVWRAKVGEEWIYLYLLIEFQSTVDQHMALRMNGYLTLLYQDLLRACEAPRDRLLPPVLPIVFYTGNRKWTAATDTAALIAQMPDVVAKYQPRLSYLLIDCSQYRKADLLEMNNLVACVIGLEHPASEKMFSRLISQLRRMIGSNVPLKEIAVRWLRGLATRQSRVASVPRVLTDKALTELGDFKMTWAECFDEARRKSRQAGLREGIREGMRKGEAMALRKLLVRRFGDLPPEIAGRIDAAAQEQIDRWMDRVFYSDSLAEIFRD</sequence>
<dbReference type="PANTHER" id="PTHR34611:SF2">
    <property type="entry name" value="INACTIVE RECOMBINATION-PROMOTING NUCLEASE-LIKE PROTEIN RPNE-RELATED"/>
    <property type="match status" value="1"/>
</dbReference>
<dbReference type="EMBL" id="CAJZAH010000002">
    <property type="protein sequence ID" value="CAG9172140.1"/>
    <property type="molecule type" value="Genomic_DNA"/>
</dbReference>
<dbReference type="RefSeq" id="WP_222201232.1">
    <property type="nucleotide sequence ID" value="NZ_CAJZAH010000002.1"/>
</dbReference>
<feature type="domain" description="Transposase (putative) YhgA-like" evidence="1">
    <location>
        <begin position="6"/>
        <end position="200"/>
    </location>
</feature>
<evidence type="ECO:0000259" key="1">
    <source>
        <dbReference type="Pfam" id="PF04754"/>
    </source>
</evidence>
<protein>
    <recommendedName>
        <fullName evidence="1">Transposase (putative) YhgA-like domain-containing protein</fullName>
    </recommendedName>
</protein>
<dbReference type="Proteomes" id="UP000721236">
    <property type="component" value="Unassembled WGS sequence"/>
</dbReference>
<comment type="caution">
    <text evidence="2">The sequence shown here is derived from an EMBL/GenBank/DDBJ whole genome shotgun (WGS) entry which is preliminary data.</text>
</comment>
<reference evidence="2 3" key="1">
    <citation type="submission" date="2021-08" db="EMBL/GenBank/DDBJ databases">
        <authorList>
            <person name="Peeters C."/>
        </authorList>
    </citation>
    <scope>NUCLEOTIDE SEQUENCE [LARGE SCALE GENOMIC DNA]</scope>
    <source>
        <strain evidence="2 3">LMG 21510</strain>
    </source>
</reference>
<dbReference type="Pfam" id="PF04754">
    <property type="entry name" value="Transposase_31"/>
    <property type="match status" value="1"/>
</dbReference>
<organism evidence="2 3">
    <name type="scientific">Cupriavidus respiraculi</name>
    <dbReference type="NCBI Taxonomy" id="195930"/>
    <lineage>
        <taxon>Bacteria</taxon>
        <taxon>Pseudomonadati</taxon>
        <taxon>Pseudomonadota</taxon>
        <taxon>Betaproteobacteria</taxon>
        <taxon>Burkholderiales</taxon>
        <taxon>Burkholderiaceae</taxon>
        <taxon>Cupriavidus</taxon>
    </lineage>
</organism>
<accession>A0ABN7YJ65</accession>
<dbReference type="InterPro" id="IPR051699">
    <property type="entry name" value="Rpn/YhgA-like_nuclease"/>
</dbReference>
<evidence type="ECO:0000313" key="2">
    <source>
        <dbReference type="EMBL" id="CAG9172140.1"/>
    </source>
</evidence>
<proteinExistence type="predicted"/>
<gene>
    <name evidence="2" type="ORF">LMG21510_01872</name>
</gene>
<keyword evidence="3" id="KW-1185">Reference proteome</keyword>
<evidence type="ECO:0000313" key="3">
    <source>
        <dbReference type="Proteomes" id="UP000721236"/>
    </source>
</evidence>